<proteinExistence type="predicted"/>
<reference evidence="2" key="1">
    <citation type="submission" date="2017-08" db="EMBL/GenBank/DDBJ databases">
        <authorList>
            <person name="Cuomo C."/>
            <person name="Billmyre B."/>
            <person name="Heitman J."/>
        </authorList>
    </citation>
    <scope>NUCLEOTIDE SEQUENCE</scope>
    <source>
        <strain evidence="2">CBS 12478</strain>
    </source>
</reference>
<accession>A0AAJ8MVJ5</accession>
<dbReference type="AlphaFoldDB" id="A0AAJ8MVJ5"/>
<evidence type="ECO:0000313" key="3">
    <source>
        <dbReference type="Proteomes" id="UP000322225"/>
    </source>
</evidence>
<organism evidence="2 3">
    <name type="scientific">Kwoniella shandongensis</name>
    <dbReference type="NCBI Taxonomy" id="1734106"/>
    <lineage>
        <taxon>Eukaryota</taxon>
        <taxon>Fungi</taxon>
        <taxon>Dikarya</taxon>
        <taxon>Basidiomycota</taxon>
        <taxon>Agaricomycotina</taxon>
        <taxon>Tremellomycetes</taxon>
        <taxon>Tremellales</taxon>
        <taxon>Cryptococcaceae</taxon>
        <taxon>Kwoniella</taxon>
    </lineage>
</organism>
<feature type="region of interest" description="Disordered" evidence="1">
    <location>
        <begin position="95"/>
        <end position="145"/>
    </location>
</feature>
<sequence>MVTDQGWSLLNSRRLSQRAEHTNQYRQKTRSYLISSASHYFAKWSRTHILPELHGRTSIPSRRLANNHGDRINKKMKSLLLAKFSDDARFALVGESDATHSRGTKGKRKMEDVKEEDVVKKEERKKGGGSAKKMKMVKDEREEDE</sequence>
<feature type="compositionally biased region" description="Basic and acidic residues" evidence="1">
    <location>
        <begin position="109"/>
        <end position="126"/>
    </location>
</feature>
<protein>
    <submittedName>
        <fullName evidence="2">Uncharacterized protein</fullName>
    </submittedName>
</protein>
<feature type="compositionally biased region" description="Basic and acidic residues" evidence="1">
    <location>
        <begin position="136"/>
        <end position="145"/>
    </location>
</feature>
<name>A0AAJ8MVJ5_9TREE</name>
<dbReference type="RefSeq" id="XP_065823104.1">
    <property type="nucleotide sequence ID" value="XM_065967032.1"/>
</dbReference>
<dbReference type="EMBL" id="CP144053">
    <property type="protein sequence ID" value="WWD17258.1"/>
    <property type="molecule type" value="Genomic_DNA"/>
</dbReference>
<dbReference type="Proteomes" id="UP000322225">
    <property type="component" value="Chromosome 3"/>
</dbReference>
<dbReference type="KEGG" id="ksn:90829918"/>
<dbReference type="GeneID" id="90829918"/>
<gene>
    <name evidence="2" type="ORF">CI109_101696</name>
</gene>
<reference evidence="2" key="2">
    <citation type="submission" date="2024-01" db="EMBL/GenBank/DDBJ databases">
        <title>Comparative genomics of Cryptococcus and Kwoniella reveals pathogenesis evolution and contrasting modes of karyotype evolution via chromosome fusion or intercentromeric recombination.</title>
        <authorList>
            <person name="Coelho M.A."/>
            <person name="David-Palma M."/>
            <person name="Shea T."/>
            <person name="Bowers K."/>
            <person name="McGinley-Smith S."/>
            <person name="Mohammad A.W."/>
            <person name="Gnirke A."/>
            <person name="Yurkov A.M."/>
            <person name="Nowrousian M."/>
            <person name="Sun S."/>
            <person name="Cuomo C.A."/>
            <person name="Heitman J."/>
        </authorList>
    </citation>
    <scope>NUCLEOTIDE SEQUENCE</scope>
    <source>
        <strain evidence="2">CBS 12478</strain>
    </source>
</reference>
<evidence type="ECO:0000313" key="2">
    <source>
        <dbReference type="EMBL" id="WWD17258.1"/>
    </source>
</evidence>
<keyword evidence="3" id="KW-1185">Reference proteome</keyword>
<evidence type="ECO:0000256" key="1">
    <source>
        <dbReference type="SAM" id="MobiDB-lite"/>
    </source>
</evidence>